<keyword evidence="2" id="KW-0812">Transmembrane</keyword>
<dbReference type="GO" id="GO:0003964">
    <property type="term" value="F:RNA-directed DNA polymerase activity"/>
    <property type="evidence" value="ECO:0007669"/>
    <property type="project" value="UniProtKB-KW"/>
</dbReference>
<dbReference type="AlphaFoldDB" id="A0A9P1FNI9"/>
<evidence type="ECO:0000256" key="1">
    <source>
        <dbReference type="SAM" id="MobiDB-lite"/>
    </source>
</evidence>
<keyword evidence="5" id="KW-1185">Reference proteome</keyword>
<reference evidence="3" key="1">
    <citation type="submission" date="2022-10" db="EMBL/GenBank/DDBJ databases">
        <authorList>
            <person name="Chen Y."/>
            <person name="Dougan E. K."/>
            <person name="Chan C."/>
            <person name="Rhodes N."/>
            <person name="Thang M."/>
        </authorList>
    </citation>
    <scope>NUCLEOTIDE SEQUENCE</scope>
</reference>
<gene>
    <name evidence="3" type="ORF">C1SCF055_LOCUS8450</name>
</gene>
<keyword evidence="4" id="KW-0808">Transferase</keyword>
<dbReference type="Proteomes" id="UP001152797">
    <property type="component" value="Unassembled WGS sequence"/>
</dbReference>
<proteinExistence type="predicted"/>
<reference evidence="4 5" key="2">
    <citation type="submission" date="2024-05" db="EMBL/GenBank/DDBJ databases">
        <authorList>
            <person name="Chen Y."/>
            <person name="Shah S."/>
            <person name="Dougan E. K."/>
            <person name="Thang M."/>
            <person name="Chan C."/>
        </authorList>
    </citation>
    <scope>NUCLEOTIDE SEQUENCE [LARGE SCALE GENOMIC DNA]</scope>
</reference>
<evidence type="ECO:0000313" key="4">
    <source>
        <dbReference type="EMBL" id="CAL4767899.1"/>
    </source>
</evidence>
<feature type="transmembrane region" description="Helical" evidence="2">
    <location>
        <begin position="458"/>
        <end position="476"/>
    </location>
</feature>
<sequence length="564" mass="64518">MWTQQHAQFAGCLHQQIREFVFLRSQEPLNRMSLPEKAGVLDPRDHLKGKHLRAFERMPWEIPHDVPPEPPTKGCFKVDPNDIPMVYRKLLESGVATLIPAEMALRNAQGQIVSGGSVKNSTGLHFVYLSCMRMRAGRLAEECRPPTRRVAEEVRLGQWQPGPSQSNAASARRARKAHGNEFYESRKRRYSFAYRKRLVRGALELKTCLRTKHLPWQLILKGRSKAVDDILEKFVTERHELKRHSKGSLALVKHAVLFCQVCRPRLRHRLKQTWATLKAWEEQEPGKLRPPLPIAVLMGLVCQARIRSQLASSAHDELKWLVFSALVLVAYFGLLRPGELFALRRKDVELPNHVRRFKRAVVGGGRLKGSRYSDLAEAEIRRCAKSYRGDARFGQYCRQWVAIHSSATPALTIDPDHEKRTEMSETHGLQLVSGLRWGLTLIWRFYAWMLRFARGRKAVAVILLLMVAYLASRPAFSVLCSKPVILTARESLRRCFCVLSLLVDGLLEEAVAQIDSLLRSPQPAAREVPVAQTAQPTETTHWYLLHWLLHGLCLIFGRLRRRTP</sequence>
<protein>
    <submittedName>
        <fullName evidence="4">LINE-1 reverse transcriptase-like</fullName>
    </submittedName>
</protein>
<keyword evidence="4" id="KW-0548">Nucleotidyltransferase</keyword>
<evidence type="ECO:0000256" key="2">
    <source>
        <dbReference type="SAM" id="Phobius"/>
    </source>
</evidence>
<dbReference type="EMBL" id="CAMXCT010000569">
    <property type="protein sequence ID" value="CAI3980587.1"/>
    <property type="molecule type" value="Genomic_DNA"/>
</dbReference>
<evidence type="ECO:0000313" key="5">
    <source>
        <dbReference type="Proteomes" id="UP001152797"/>
    </source>
</evidence>
<keyword evidence="4" id="KW-0695">RNA-directed DNA polymerase</keyword>
<evidence type="ECO:0000313" key="3">
    <source>
        <dbReference type="EMBL" id="CAI3980587.1"/>
    </source>
</evidence>
<organism evidence="3">
    <name type="scientific">Cladocopium goreaui</name>
    <dbReference type="NCBI Taxonomy" id="2562237"/>
    <lineage>
        <taxon>Eukaryota</taxon>
        <taxon>Sar</taxon>
        <taxon>Alveolata</taxon>
        <taxon>Dinophyceae</taxon>
        <taxon>Suessiales</taxon>
        <taxon>Symbiodiniaceae</taxon>
        <taxon>Cladocopium</taxon>
    </lineage>
</organism>
<dbReference type="EMBL" id="CAMXCT020000569">
    <property type="protein sequence ID" value="CAL1133962.1"/>
    <property type="molecule type" value="Genomic_DNA"/>
</dbReference>
<accession>A0A9P1FNI9</accession>
<keyword evidence="2" id="KW-1133">Transmembrane helix</keyword>
<dbReference type="EMBL" id="CAMXCT030000569">
    <property type="protein sequence ID" value="CAL4767899.1"/>
    <property type="molecule type" value="Genomic_DNA"/>
</dbReference>
<keyword evidence="2" id="KW-0472">Membrane</keyword>
<name>A0A9P1FNI9_9DINO</name>
<comment type="caution">
    <text evidence="3">The sequence shown here is derived from an EMBL/GenBank/DDBJ whole genome shotgun (WGS) entry which is preliminary data.</text>
</comment>
<feature type="region of interest" description="Disordered" evidence="1">
    <location>
        <begin position="156"/>
        <end position="179"/>
    </location>
</feature>